<evidence type="ECO:0000313" key="1">
    <source>
        <dbReference type="EMBL" id="ELA40996.1"/>
    </source>
</evidence>
<dbReference type="RefSeq" id="XP_007605400.1">
    <property type="nucleotide sequence ID" value="XM_007605338.1"/>
</dbReference>
<protein>
    <submittedName>
        <fullName evidence="1">Uncharacterized protein</fullName>
    </submittedName>
</protein>
<dbReference type="Proteomes" id="UP000011082">
    <property type="component" value="Unassembled WGS sequence"/>
</dbReference>
<dbReference type="VEuPathDB" id="MicrosporidiaDB:VICG_01955"/>
<proteinExistence type="predicted"/>
<organism evidence="1 2">
    <name type="scientific">Vittaforma corneae (strain ATCC 50505)</name>
    <name type="common">Microsporidian parasite</name>
    <name type="synonym">Nosema corneum</name>
    <dbReference type="NCBI Taxonomy" id="993615"/>
    <lineage>
        <taxon>Eukaryota</taxon>
        <taxon>Fungi</taxon>
        <taxon>Fungi incertae sedis</taxon>
        <taxon>Microsporidia</taxon>
        <taxon>Nosematidae</taxon>
        <taxon>Vittaforma</taxon>
    </lineage>
</organism>
<dbReference type="AlphaFoldDB" id="L2GJF6"/>
<reference evidence="2" key="1">
    <citation type="submission" date="2011-05" db="EMBL/GenBank/DDBJ databases">
        <title>The genome sequence of Vittaforma corneae strain ATCC 50505.</title>
        <authorList>
            <consortium name="The Broad Institute Genome Sequencing Platform"/>
            <person name="Cuomo C."/>
            <person name="Didier E."/>
            <person name="Bowers L."/>
            <person name="Young S.K."/>
            <person name="Zeng Q."/>
            <person name="Gargeya S."/>
            <person name="Fitzgerald M."/>
            <person name="Haas B."/>
            <person name="Abouelleil A."/>
            <person name="Alvarado L."/>
            <person name="Arachchi H.M."/>
            <person name="Berlin A."/>
            <person name="Chapman S.B."/>
            <person name="Gearin G."/>
            <person name="Goldberg J."/>
            <person name="Griggs A."/>
            <person name="Gujja S."/>
            <person name="Hansen M."/>
            <person name="Heiman D."/>
            <person name="Howarth C."/>
            <person name="Larimer J."/>
            <person name="Lui A."/>
            <person name="MacDonald P.J.P."/>
            <person name="McCowen C."/>
            <person name="Montmayeur A."/>
            <person name="Murphy C."/>
            <person name="Neiman D."/>
            <person name="Pearson M."/>
            <person name="Priest M."/>
            <person name="Roberts A."/>
            <person name="Saif S."/>
            <person name="Shea T."/>
            <person name="Sisk P."/>
            <person name="Stolte C."/>
            <person name="Sykes S."/>
            <person name="Wortman J."/>
            <person name="Nusbaum C."/>
            <person name="Birren B."/>
        </authorList>
    </citation>
    <scope>NUCLEOTIDE SEQUENCE [LARGE SCALE GENOMIC DNA]</scope>
    <source>
        <strain evidence="2">ATCC 50505</strain>
    </source>
</reference>
<gene>
    <name evidence="1" type="ORF">VICG_01955</name>
</gene>
<dbReference type="OrthoDB" id="2195425at2759"/>
<evidence type="ECO:0000313" key="2">
    <source>
        <dbReference type="Proteomes" id="UP000011082"/>
    </source>
</evidence>
<dbReference type="InParanoid" id="L2GJF6"/>
<dbReference type="EMBL" id="JH370152">
    <property type="protein sequence ID" value="ELA40996.1"/>
    <property type="molecule type" value="Genomic_DNA"/>
</dbReference>
<keyword evidence="2" id="KW-1185">Reference proteome</keyword>
<accession>L2GJF6</accession>
<name>L2GJF6_VITCO</name>
<dbReference type="HOGENOM" id="CLU_164173_0_0_1"/>
<sequence>MLLVGGTGLCFKCRDLTCLLNDSFNIVLFTNHTALYKGRAHSLGFVIPVKYLSFIKSVNKKFTIETDLDKIFEFKSISDKARVQEYVWTQKWDTTFEIIPDLIPKAKIGTKPNTARPTRKMK</sequence>
<dbReference type="GeneID" id="19882665"/>